<comment type="caution">
    <text evidence="2">The sequence shown here is derived from an EMBL/GenBank/DDBJ whole genome shotgun (WGS) entry which is preliminary data.</text>
</comment>
<protein>
    <submittedName>
        <fullName evidence="2">Nucleoside phosphorylase domain-containing protein</fullName>
    </submittedName>
</protein>
<dbReference type="Gene3D" id="3.40.50.1580">
    <property type="entry name" value="Nucleoside phosphorylase domain"/>
    <property type="match status" value="1"/>
</dbReference>
<dbReference type="InterPro" id="IPR000845">
    <property type="entry name" value="Nucleoside_phosphorylase_d"/>
</dbReference>
<evidence type="ECO:0000313" key="2">
    <source>
        <dbReference type="EMBL" id="KAH7175354.1"/>
    </source>
</evidence>
<reference evidence="2" key="1">
    <citation type="journal article" date="2021" name="Nat. Commun.">
        <title>Genetic determinants of endophytism in the Arabidopsis root mycobiome.</title>
        <authorList>
            <person name="Mesny F."/>
            <person name="Miyauchi S."/>
            <person name="Thiergart T."/>
            <person name="Pickel B."/>
            <person name="Atanasova L."/>
            <person name="Karlsson M."/>
            <person name="Huettel B."/>
            <person name="Barry K.W."/>
            <person name="Haridas S."/>
            <person name="Chen C."/>
            <person name="Bauer D."/>
            <person name="Andreopoulos W."/>
            <person name="Pangilinan J."/>
            <person name="LaButti K."/>
            <person name="Riley R."/>
            <person name="Lipzen A."/>
            <person name="Clum A."/>
            <person name="Drula E."/>
            <person name="Henrissat B."/>
            <person name="Kohler A."/>
            <person name="Grigoriev I.V."/>
            <person name="Martin F.M."/>
            <person name="Hacquard S."/>
        </authorList>
    </citation>
    <scope>NUCLEOTIDE SEQUENCE</scope>
    <source>
        <strain evidence="2">MPI-CAGE-AT-0147</strain>
    </source>
</reference>
<dbReference type="PANTHER" id="PTHR46082">
    <property type="entry name" value="ATP/GTP-BINDING PROTEIN-RELATED"/>
    <property type="match status" value="1"/>
</dbReference>
<feature type="domain" description="Nucleoside phosphorylase" evidence="1">
    <location>
        <begin position="15"/>
        <end position="263"/>
    </location>
</feature>
<name>A0A9P9FSB7_9HYPO</name>
<evidence type="ECO:0000259" key="1">
    <source>
        <dbReference type="Pfam" id="PF01048"/>
    </source>
</evidence>
<dbReference type="EMBL" id="JAGMUV010000001">
    <property type="protein sequence ID" value="KAH7175354.1"/>
    <property type="molecule type" value="Genomic_DNA"/>
</dbReference>
<dbReference type="GO" id="GO:0009116">
    <property type="term" value="P:nucleoside metabolic process"/>
    <property type="evidence" value="ECO:0007669"/>
    <property type="project" value="InterPro"/>
</dbReference>
<dbReference type="SUPFAM" id="SSF53167">
    <property type="entry name" value="Purine and uridine phosphorylases"/>
    <property type="match status" value="1"/>
</dbReference>
<dbReference type="Pfam" id="PF01048">
    <property type="entry name" value="PNP_UDP_1"/>
    <property type="match status" value="1"/>
</dbReference>
<dbReference type="OrthoDB" id="1577640at2759"/>
<evidence type="ECO:0000313" key="3">
    <source>
        <dbReference type="Proteomes" id="UP000738349"/>
    </source>
</evidence>
<dbReference type="Proteomes" id="UP000738349">
    <property type="component" value="Unassembled WGS sequence"/>
</dbReference>
<dbReference type="InterPro" id="IPR053137">
    <property type="entry name" value="NLR-like"/>
</dbReference>
<proteinExistence type="predicted"/>
<dbReference type="GO" id="GO:0003824">
    <property type="term" value="F:catalytic activity"/>
    <property type="evidence" value="ECO:0007669"/>
    <property type="project" value="InterPro"/>
</dbReference>
<organism evidence="2 3">
    <name type="scientific">Dactylonectria macrodidyma</name>
    <dbReference type="NCBI Taxonomy" id="307937"/>
    <lineage>
        <taxon>Eukaryota</taxon>
        <taxon>Fungi</taxon>
        <taxon>Dikarya</taxon>
        <taxon>Ascomycota</taxon>
        <taxon>Pezizomycotina</taxon>
        <taxon>Sordariomycetes</taxon>
        <taxon>Hypocreomycetidae</taxon>
        <taxon>Hypocreales</taxon>
        <taxon>Nectriaceae</taxon>
        <taxon>Dactylonectria</taxon>
    </lineage>
</organism>
<dbReference type="InterPro" id="IPR035994">
    <property type="entry name" value="Nucleoside_phosphorylase_sf"/>
</dbReference>
<sequence>MDNRQWRPSRADFNVAIVCSVPIEFHALSLIIDESWDQAADSFGRSPDDINKYTTARIGNCNVVIMRPSMVDNSDSTDAATSLRSSYPNIKLVLLVGTCGGVPSVGGDQMRFGDVVLSRTLVERQSPRGCMTRKDTVEDSLSPANKDILKLLAPFKSTSDLSHLKTRTAAVLRQLQNAAAQQGQGPWYSKPDFRLADTLGSAYRPNASRTRVDKKAKLQLVNSAEAPTFALYVGPIASYDMAVASGEQLNRHCQEAGAIAFEMPEAGVWKDFPNITVKGICQYSNIERSKGWQEFAAATAASASKAILEGYIQTENLKAAAAAPSEIPTATQQGSTYTSTIKTRIVDQGEHLSVSSTSTHRRHYIQEKSQFGGHVIGDEKVSQGNVMIFS</sequence>
<gene>
    <name evidence="2" type="ORF">EDB81DRAFT_769668</name>
</gene>
<accession>A0A9P9FSB7</accession>
<dbReference type="AlphaFoldDB" id="A0A9P9FSB7"/>
<dbReference type="PANTHER" id="PTHR46082:SF6">
    <property type="entry name" value="AAA+ ATPASE DOMAIN-CONTAINING PROTEIN-RELATED"/>
    <property type="match status" value="1"/>
</dbReference>
<keyword evidence="3" id="KW-1185">Reference proteome</keyword>